<protein>
    <recommendedName>
        <fullName evidence="3">DUF3540 domain-containing protein</fullName>
    </recommendedName>
</protein>
<sequence length="216" mass="22968">MRSAAPKLKARAVYQEIGEVVSVGADRIGVRTALTDLVAKRAVGCIVEPRAGDRVLVATEEEGESFVLSVLERPGTAPATLAVDGDLVLRARGGKVEIAAREGVDIATGASVRVTSTALEIGALSGRVALERLEVFGAAVKAELGKVKMIASTLDTVLERFSQRAKRVYRTVSEIDQVRAYQIDYAAEGNVQMRGENTLLTAVDVVKIAAEQVHLN</sequence>
<dbReference type="InterPro" id="IPR021927">
    <property type="entry name" value="DUF3540"/>
</dbReference>
<dbReference type="Proteomes" id="UP000295781">
    <property type="component" value="Chromosome"/>
</dbReference>
<evidence type="ECO:0008006" key="3">
    <source>
        <dbReference type="Google" id="ProtNLM"/>
    </source>
</evidence>
<organism evidence="1 2">
    <name type="scientific">Sorangium cellulosum</name>
    <name type="common">Polyangium cellulosum</name>
    <dbReference type="NCBI Taxonomy" id="56"/>
    <lineage>
        <taxon>Bacteria</taxon>
        <taxon>Pseudomonadati</taxon>
        <taxon>Myxococcota</taxon>
        <taxon>Polyangia</taxon>
        <taxon>Polyangiales</taxon>
        <taxon>Polyangiaceae</taxon>
        <taxon>Sorangium</taxon>
    </lineage>
</organism>
<dbReference type="OrthoDB" id="5432037at2"/>
<evidence type="ECO:0000313" key="1">
    <source>
        <dbReference type="EMBL" id="AUX25743.1"/>
    </source>
</evidence>
<evidence type="ECO:0000313" key="2">
    <source>
        <dbReference type="Proteomes" id="UP000295781"/>
    </source>
</evidence>
<reference evidence="1 2" key="1">
    <citation type="submission" date="2015-09" db="EMBL/GenBank/DDBJ databases">
        <title>Sorangium comparison.</title>
        <authorList>
            <person name="Zaburannyi N."/>
            <person name="Bunk B."/>
            <person name="Overmann J."/>
            <person name="Mueller R."/>
        </authorList>
    </citation>
    <scope>NUCLEOTIDE SEQUENCE [LARGE SCALE GENOMIC DNA]</scope>
    <source>
        <strain evidence="1 2">So ceGT47</strain>
    </source>
</reference>
<dbReference type="Pfam" id="PF12059">
    <property type="entry name" value="DUF3540"/>
    <property type="match status" value="1"/>
</dbReference>
<gene>
    <name evidence="1" type="ORF">SOCEGT47_062920</name>
</gene>
<dbReference type="AlphaFoldDB" id="A0A4P2Q9H8"/>
<dbReference type="EMBL" id="CP012670">
    <property type="protein sequence ID" value="AUX25743.1"/>
    <property type="molecule type" value="Genomic_DNA"/>
</dbReference>
<accession>A0A4P2Q9H8</accession>
<proteinExistence type="predicted"/>
<name>A0A4P2Q9H8_SORCE</name>
<dbReference type="RefSeq" id="WP_129352865.1">
    <property type="nucleotide sequence ID" value="NZ_CP012670.1"/>
</dbReference>